<name>A0A1V3WZ29_MYCKA</name>
<dbReference type="AlphaFoldDB" id="A0A1V3WZ29"/>
<evidence type="ECO:0000313" key="2">
    <source>
        <dbReference type="Proteomes" id="UP000189229"/>
    </source>
</evidence>
<proteinExistence type="predicted"/>
<organism evidence="1 2">
    <name type="scientific">Mycobacterium kansasii</name>
    <dbReference type="NCBI Taxonomy" id="1768"/>
    <lineage>
        <taxon>Bacteria</taxon>
        <taxon>Bacillati</taxon>
        <taxon>Actinomycetota</taxon>
        <taxon>Actinomycetes</taxon>
        <taxon>Mycobacteriales</taxon>
        <taxon>Mycobacteriaceae</taxon>
        <taxon>Mycobacterium</taxon>
    </lineage>
</organism>
<gene>
    <name evidence="1" type="ORF">BZL30_5441</name>
</gene>
<sequence>MARHLNRWVRRARNWPKCPACSATRFQCRTTRIEQSG</sequence>
<evidence type="ECO:0000313" key="1">
    <source>
        <dbReference type="EMBL" id="OOK72179.1"/>
    </source>
</evidence>
<reference evidence="1 2" key="1">
    <citation type="submission" date="2017-02" db="EMBL/GenBank/DDBJ databases">
        <title>Complete genome sequences of Mycobacterium kansasii strains isolated from rhesus macaques.</title>
        <authorList>
            <person name="Panda A."/>
            <person name="Nagaraj S."/>
            <person name="Zhao X."/>
            <person name="Tettelin H."/>
            <person name="Detolla L.J."/>
        </authorList>
    </citation>
    <scope>NUCLEOTIDE SEQUENCE [LARGE SCALE GENOMIC DNA]</scope>
    <source>
        <strain evidence="1 2">11-3813</strain>
    </source>
</reference>
<protein>
    <submittedName>
        <fullName evidence="1">Uncharacterized protein</fullName>
    </submittedName>
</protein>
<comment type="caution">
    <text evidence="1">The sequence shown here is derived from an EMBL/GenBank/DDBJ whole genome shotgun (WGS) entry which is preliminary data.</text>
</comment>
<dbReference type="Proteomes" id="UP000189229">
    <property type="component" value="Unassembled WGS sequence"/>
</dbReference>
<dbReference type="EMBL" id="MVBM01000005">
    <property type="protein sequence ID" value="OOK72179.1"/>
    <property type="molecule type" value="Genomic_DNA"/>
</dbReference>
<accession>A0A1V3WZ29</accession>